<evidence type="ECO:0000256" key="1">
    <source>
        <dbReference type="SAM" id="Coils"/>
    </source>
</evidence>
<protein>
    <submittedName>
        <fullName evidence="3">Uncharacterized protein</fullName>
    </submittedName>
</protein>
<dbReference type="Proteomes" id="UP000799291">
    <property type="component" value="Unassembled WGS sequence"/>
</dbReference>
<gene>
    <name evidence="3" type="ORF">K458DRAFT_462257</name>
</gene>
<feature type="region of interest" description="Disordered" evidence="2">
    <location>
        <begin position="144"/>
        <end position="209"/>
    </location>
</feature>
<evidence type="ECO:0000256" key="2">
    <source>
        <dbReference type="SAM" id="MobiDB-lite"/>
    </source>
</evidence>
<sequence length="209" mass="23138">METTLGNIIKNLATDMETLKTTNKEMAEKNEELSEIVTSWQADNTLLKTESAEAQQQQEQILINTVVDLQKYLKSKDEEVKQLKTNLDAARKTRISRHTDAKSDHLQAAREVLRNRGKQSTQLQTPANEEADTVKEAEAVAHYQVQPQRDRRAVSNASPSHPSVIPPPNEQIGTHTAVEIITHHSSNGDGVGRASLPPSEDSGGRAMQE</sequence>
<reference evidence="3" key="1">
    <citation type="journal article" date="2020" name="Stud. Mycol.">
        <title>101 Dothideomycetes genomes: a test case for predicting lifestyles and emergence of pathogens.</title>
        <authorList>
            <person name="Haridas S."/>
            <person name="Albert R."/>
            <person name="Binder M."/>
            <person name="Bloem J."/>
            <person name="Labutti K."/>
            <person name="Salamov A."/>
            <person name="Andreopoulos B."/>
            <person name="Baker S."/>
            <person name="Barry K."/>
            <person name="Bills G."/>
            <person name="Bluhm B."/>
            <person name="Cannon C."/>
            <person name="Castanera R."/>
            <person name="Culley D."/>
            <person name="Daum C."/>
            <person name="Ezra D."/>
            <person name="Gonzalez J."/>
            <person name="Henrissat B."/>
            <person name="Kuo A."/>
            <person name="Liang C."/>
            <person name="Lipzen A."/>
            <person name="Lutzoni F."/>
            <person name="Magnuson J."/>
            <person name="Mondo S."/>
            <person name="Nolan M."/>
            <person name="Ohm R."/>
            <person name="Pangilinan J."/>
            <person name="Park H.-J."/>
            <person name="Ramirez L."/>
            <person name="Alfaro M."/>
            <person name="Sun H."/>
            <person name="Tritt A."/>
            <person name="Yoshinaga Y."/>
            <person name="Zwiers L.-H."/>
            <person name="Turgeon B."/>
            <person name="Goodwin S."/>
            <person name="Spatafora J."/>
            <person name="Crous P."/>
            <person name="Grigoriev I."/>
        </authorList>
    </citation>
    <scope>NUCLEOTIDE SEQUENCE</scope>
    <source>
        <strain evidence="3">CBS 122367</strain>
    </source>
</reference>
<name>A0A6G1JFL5_9PLEO</name>
<keyword evidence="4" id="KW-1185">Reference proteome</keyword>
<evidence type="ECO:0000313" key="4">
    <source>
        <dbReference type="Proteomes" id="UP000799291"/>
    </source>
</evidence>
<dbReference type="EMBL" id="MU005572">
    <property type="protein sequence ID" value="KAF2689342.1"/>
    <property type="molecule type" value="Genomic_DNA"/>
</dbReference>
<evidence type="ECO:0000313" key="3">
    <source>
        <dbReference type="EMBL" id="KAF2689342.1"/>
    </source>
</evidence>
<dbReference type="AlphaFoldDB" id="A0A6G1JFL5"/>
<keyword evidence="1" id="KW-0175">Coiled coil</keyword>
<accession>A0A6G1JFL5</accession>
<feature type="coiled-coil region" evidence="1">
    <location>
        <begin position="66"/>
        <end position="93"/>
    </location>
</feature>
<feature type="coiled-coil region" evidence="1">
    <location>
        <begin position="9"/>
        <end position="36"/>
    </location>
</feature>
<proteinExistence type="predicted"/>
<organism evidence="3 4">
    <name type="scientific">Lentithecium fluviatile CBS 122367</name>
    <dbReference type="NCBI Taxonomy" id="1168545"/>
    <lineage>
        <taxon>Eukaryota</taxon>
        <taxon>Fungi</taxon>
        <taxon>Dikarya</taxon>
        <taxon>Ascomycota</taxon>
        <taxon>Pezizomycotina</taxon>
        <taxon>Dothideomycetes</taxon>
        <taxon>Pleosporomycetidae</taxon>
        <taxon>Pleosporales</taxon>
        <taxon>Massarineae</taxon>
        <taxon>Lentitheciaceae</taxon>
        <taxon>Lentithecium</taxon>
    </lineage>
</organism>